<reference evidence="3" key="1">
    <citation type="submission" date="2018-06" db="EMBL/GenBank/DDBJ databases">
        <authorList>
            <person name="Zhirakovskaya E."/>
        </authorList>
    </citation>
    <scope>NUCLEOTIDE SEQUENCE</scope>
</reference>
<feature type="coiled-coil region" evidence="1">
    <location>
        <begin position="163"/>
        <end position="190"/>
    </location>
</feature>
<keyword evidence="1" id="KW-0175">Coiled coil</keyword>
<dbReference type="EMBL" id="UOEB01000281">
    <property type="protein sequence ID" value="VAV86042.1"/>
    <property type="molecule type" value="Genomic_DNA"/>
</dbReference>
<dbReference type="AlphaFoldDB" id="A0A3B0R0H9"/>
<organism evidence="3">
    <name type="scientific">hydrothermal vent metagenome</name>
    <dbReference type="NCBI Taxonomy" id="652676"/>
    <lineage>
        <taxon>unclassified sequences</taxon>
        <taxon>metagenomes</taxon>
        <taxon>ecological metagenomes</taxon>
    </lineage>
</organism>
<evidence type="ECO:0000256" key="1">
    <source>
        <dbReference type="SAM" id="Coils"/>
    </source>
</evidence>
<feature type="transmembrane region" description="Helical" evidence="2">
    <location>
        <begin position="136"/>
        <end position="154"/>
    </location>
</feature>
<evidence type="ECO:0000256" key="2">
    <source>
        <dbReference type="SAM" id="Phobius"/>
    </source>
</evidence>
<evidence type="ECO:0008006" key="4">
    <source>
        <dbReference type="Google" id="ProtNLM"/>
    </source>
</evidence>
<evidence type="ECO:0000313" key="3">
    <source>
        <dbReference type="EMBL" id="VAV86042.1"/>
    </source>
</evidence>
<keyword evidence="2" id="KW-0472">Membrane</keyword>
<accession>A0A3B0R0H9</accession>
<feature type="coiled-coil region" evidence="1">
    <location>
        <begin position="77"/>
        <end position="111"/>
    </location>
</feature>
<sequence length="204" mass="23417">MKSLKLSILTLLLIFGSSSIFSQETQKKQSINEGSIDDQFEYVLKKSYNFRGTNGQMYENVKRSMLLSLQAHTRDSINTLKNKLDNTNKVVNTQQKEIDALKTSLAKTQDTLATTNTEKDSMSLLGLQMSKTSYNLLMWLVIIGLLALLLIFIYKFKNSNVVTKAAKNTLSEVEEEFEEHRRTALEREQKVRRQLQDELNKQKG</sequence>
<protein>
    <recommendedName>
        <fullName evidence="4">tRNA (Guanine-N1)-methyltransferase</fullName>
    </recommendedName>
</protein>
<keyword evidence="2" id="KW-0812">Transmembrane</keyword>
<gene>
    <name evidence="3" type="ORF">MNBD_BACTEROID02-1287</name>
</gene>
<keyword evidence="2" id="KW-1133">Transmembrane helix</keyword>
<proteinExistence type="predicted"/>
<name>A0A3B0R0H9_9ZZZZ</name>